<feature type="compositionally biased region" description="Low complexity" evidence="2">
    <location>
        <begin position="1"/>
        <end position="11"/>
    </location>
</feature>
<feature type="domain" description="BD-FAE-like" evidence="3">
    <location>
        <begin position="37"/>
        <end position="220"/>
    </location>
</feature>
<dbReference type="InterPro" id="IPR049492">
    <property type="entry name" value="BD-FAE-like_dom"/>
</dbReference>
<keyword evidence="5" id="KW-1185">Reference proteome</keyword>
<feature type="region of interest" description="Disordered" evidence="2">
    <location>
        <begin position="1"/>
        <end position="23"/>
    </location>
</feature>
<accession>A0A543KKA7</accession>
<dbReference type="AlphaFoldDB" id="A0A543KKA7"/>
<evidence type="ECO:0000256" key="1">
    <source>
        <dbReference type="ARBA" id="ARBA00022801"/>
    </source>
</evidence>
<dbReference type="Gene3D" id="3.40.50.1820">
    <property type="entry name" value="alpha/beta hydrolase"/>
    <property type="match status" value="1"/>
</dbReference>
<dbReference type="EMBL" id="VFPU01000001">
    <property type="protein sequence ID" value="TQM95507.1"/>
    <property type="molecule type" value="Genomic_DNA"/>
</dbReference>
<dbReference type="Proteomes" id="UP000315133">
    <property type="component" value="Unassembled WGS sequence"/>
</dbReference>
<dbReference type="PANTHER" id="PTHR48081:SF33">
    <property type="entry name" value="KYNURENINE FORMAMIDASE"/>
    <property type="match status" value="1"/>
</dbReference>
<evidence type="ECO:0000259" key="3">
    <source>
        <dbReference type="Pfam" id="PF20434"/>
    </source>
</evidence>
<dbReference type="Pfam" id="PF20434">
    <property type="entry name" value="BD-FAE"/>
    <property type="match status" value="1"/>
</dbReference>
<dbReference type="InterPro" id="IPR050300">
    <property type="entry name" value="GDXG_lipolytic_enzyme"/>
</dbReference>
<evidence type="ECO:0000313" key="4">
    <source>
        <dbReference type="EMBL" id="TQM95507.1"/>
    </source>
</evidence>
<proteinExistence type="predicted"/>
<sequence length="269" mass="28130">MDADDATATADRGILDRPAPDPDEVLRTGPEDHHVVDLYLPTGPPRAWVVLVHGGFWRAEWDRTHLRPLADALRAQGYAVALVEYVRTGMPGGGWPGTFADAAAGLTAVRRRAATEPAPVVLVGHSAGGHLAAWLLHQPAAAAGGDLPDVAGAVSLAGCLDLAAVAELDLDEGAAVDLLGGTPAEVPERYAAADPARLGPTPYPLVVVHGTADEKVPLEVASSWWRAAATPGRDRLVLLDGVTHFPVIDPAAPTFAVLTEQIEQLLGRR</sequence>
<dbReference type="SUPFAM" id="SSF53474">
    <property type="entry name" value="alpha/beta-Hydrolases"/>
    <property type="match status" value="1"/>
</dbReference>
<feature type="compositionally biased region" description="Basic and acidic residues" evidence="2">
    <location>
        <begin position="13"/>
        <end position="23"/>
    </location>
</feature>
<dbReference type="RefSeq" id="WP_170233493.1">
    <property type="nucleotide sequence ID" value="NZ_BAAAIL010000003.1"/>
</dbReference>
<dbReference type="PANTHER" id="PTHR48081">
    <property type="entry name" value="AB HYDROLASE SUPERFAMILY PROTEIN C4A8.06C"/>
    <property type="match status" value="1"/>
</dbReference>
<comment type="caution">
    <text evidence="4">The sequence shown here is derived from an EMBL/GenBank/DDBJ whole genome shotgun (WGS) entry which is preliminary data.</text>
</comment>
<reference evidence="4 5" key="1">
    <citation type="submission" date="2019-06" db="EMBL/GenBank/DDBJ databases">
        <title>Sequencing the genomes of 1000 actinobacteria strains.</title>
        <authorList>
            <person name="Klenk H.-P."/>
        </authorList>
    </citation>
    <scope>NUCLEOTIDE SEQUENCE [LARGE SCALE GENOMIC DNA]</scope>
    <source>
        <strain evidence="4 5">DSM 12362</strain>
    </source>
</reference>
<organism evidence="4 5">
    <name type="scientific">Ornithinimicrobium humiphilum</name>
    <dbReference type="NCBI Taxonomy" id="125288"/>
    <lineage>
        <taxon>Bacteria</taxon>
        <taxon>Bacillati</taxon>
        <taxon>Actinomycetota</taxon>
        <taxon>Actinomycetes</taxon>
        <taxon>Micrococcales</taxon>
        <taxon>Ornithinimicrobiaceae</taxon>
        <taxon>Ornithinimicrobium</taxon>
    </lineage>
</organism>
<keyword evidence="1" id="KW-0378">Hydrolase</keyword>
<name>A0A543KKA7_9MICO</name>
<evidence type="ECO:0000256" key="2">
    <source>
        <dbReference type="SAM" id="MobiDB-lite"/>
    </source>
</evidence>
<gene>
    <name evidence="4" type="ORF">FB476_0351</name>
</gene>
<dbReference type="InterPro" id="IPR029058">
    <property type="entry name" value="AB_hydrolase_fold"/>
</dbReference>
<evidence type="ECO:0000313" key="5">
    <source>
        <dbReference type="Proteomes" id="UP000315133"/>
    </source>
</evidence>
<dbReference type="GO" id="GO:0016787">
    <property type="term" value="F:hydrolase activity"/>
    <property type="evidence" value="ECO:0007669"/>
    <property type="project" value="UniProtKB-KW"/>
</dbReference>
<protein>
    <submittedName>
        <fullName evidence="4">Prolyl oligopeptidase family protein</fullName>
    </submittedName>
</protein>